<sequence length="105" mass="11284">MAALLRSACSCALSRCAVLQPWADATVPPRALASGRCSCVPSIRDTAHTRETAPLRTAVSSPSLTDPIREHPFPPQQQQQLYRQLPLGSDPRPATTLTSCHLLPA</sequence>
<dbReference type="GeneID" id="70178293"/>
<protein>
    <submittedName>
        <fullName evidence="2">Uncharacterized protein</fullName>
    </submittedName>
</protein>
<keyword evidence="3" id="KW-1185">Reference proteome</keyword>
<accession>A0A9P8YJ41</accession>
<evidence type="ECO:0000313" key="3">
    <source>
        <dbReference type="Proteomes" id="UP000756346"/>
    </source>
</evidence>
<dbReference type="EMBL" id="JAGTJQ010000001">
    <property type="protein sequence ID" value="KAH7040958.1"/>
    <property type="molecule type" value="Genomic_DNA"/>
</dbReference>
<reference evidence="2" key="1">
    <citation type="journal article" date="2021" name="Nat. Commun.">
        <title>Genetic determinants of endophytism in the Arabidopsis root mycobiome.</title>
        <authorList>
            <person name="Mesny F."/>
            <person name="Miyauchi S."/>
            <person name="Thiergart T."/>
            <person name="Pickel B."/>
            <person name="Atanasova L."/>
            <person name="Karlsson M."/>
            <person name="Huettel B."/>
            <person name="Barry K.W."/>
            <person name="Haridas S."/>
            <person name="Chen C."/>
            <person name="Bauer D."/>
            <person name="Andreopoulos W."/>
            <person name="Pangilinan J."/>
            <person name="LaButti K."/>
            <person name="Riley R."/>
            <person name="Lipzen A."/>
            <person name="Clum A."/>
            <person name="Drula E."/>
            <person name="Henrissat B."/>
            <person name="Kohler A."/>
            <person name="Grigoriev I.V."/>
            <person name="Martin F.M."/>
            <person name="Hacquard S."/>
        </authorList>
    </citation>
    <scope>NUCLEOTIDE SEQUENCE</scope>
    <source>
        <strain evidence="2">MPI-CAGE-CH-0230</strain>
    </source>
</reference>
<dbReference type="RefSeq" id="XP_046019013.1">
    <property type="nucleotide sequence ID" value="XM_046148747.1"/>
</dbReference>
<evidence type="ECO:0000256" key="1">
    <source>
        <dbReference type="SAM" id="MobiDB-lite"/>
    </source>
</evidence>
<gene>
    <name evidence="2" type="ORF">B0I36DRAFT_17321</name>
</gene>
<organism evidence="2 3">
    <name type="scientific">Microdochium trichocladiopsis</name>
    <dbReference type="NCBI Taxonomy" id="1682393"/>
    <lineage>
        <taxon>Eukaryota</taxon>
        <taxon>Fungi</taxon>
        <taxon>Dikarya</taxon>
        <taxon>Ascomycota</taxon>
        <taxon>Pezizomycotina</taxon>
        <taxon>Sordariomycetes</taxon>
        <taxon>Xylariomycetidae</taxon>
        <taxon>Xylariales</taxon>
        <taxon>Microdochiaceae</taxon>
        <taxon>Microdochium</taxon>
    </lineage>
</organism>
<dbReference type="Proteomes" id="UP000756346">
    <property type="component" value="Unassembled WGS sequence"/>
</dbReference>
<proteinExistence type="predicted"/>
<name>A0A9P8YJ41_9PEZI</name>
<dbReference type="AlphaFoldDB" id="A0A9P8YJ41"/>
<comment type="caution">
    <text evidence="2">The sequence shown here is derived from an EMBL/GenBank/DDBJ whole genome shotgun (WGS) entry which is preliminary data.</text>
</comment>
<feature type="region of interest" description="Disordered" evidence="1">
    <location>
        <begin position="50"/>
        <end position="79"/>
    </location>
</feature>
<evidence type="ECO:0000313" key="2">
    <source>
        <dbReference type="EMBL" id="KAH7040958.1"/>
    </source>
</evidence>